<organism evidence="1 2">
    <name type="scientific">Streptococcus cristatus</name>
    <dbReference type="NCBI Taxonomy" id="45634"/>
    <lineage>
        <taxon>Bacteria</taxon>
        <taxon>Bacillati</taxon>
        <taxon>Bacillota</taxon>
        <taxon>Bacilli</taxon>
        <taxon>Lactobacillales</taxon>
        <taxon>Streptococcaceae</taxon>
        <taxon>Streptococcus</taxon>
    </lineage>
</organism>
<accession>A0A5B0DB67</accession>
<dbReference type="RefSeq" id="WP_149518694.1">
    <property type="nucleotide sequence ID" value="NZ_VSJJ01000018.1"/>
</dbReference>
<gene>
    <name evidence="1" type="ORF">FXF62_10530</name>
</gene>
<reference evidence="1 2" key="1">
    <citation type="submission" date="2019-08" db="EMBL/GenBank/DDBJ databases">
        <title>Genome sequence and analysis of Streptococcus cristatus strain S22 isolated from throat swab of children scarlet fever in Hangzhou, China.</title>
        <authorList>
            <person name="Huang Y."/>
            <person name="Xie L."/>
        </authorList>
    </citation>
    <scope>NUCLEOTIDE SEQUENCE [LARGE SCALE GENOMIC DNA]</scope>
    <source>
        <strain evidence="1 2">S22</strain>
    </source>
</reference>
<evidence type="ECO:0000313" key="2">
    <source>
        <dbReference type="Proteomes" id="UP000323039"/>
    </source>
</evidence>
<protein>
    <submittedName>
        <fullName evidence="1">DUF1372 family protein</fullName>
    </submittedName>
</protein>
<proteinExistence type="predicted"/>
<comment type="caution">
    <text evidence="1">The sequence shown here is derived from an EMBL/GenBank/DDBJ whole genome shotgun (WGS) entry which is preliminary data.</text>
</comment>
<dbReference type="AlphaFoldDB" id="A0A5B0DB67"/>
<name>A0A5B0DB67_STRCR</name>
<dbReference type="EMBL" id="VSJJ01000018">
    <property type="protein sequence ID" value="KAA0963162.1"/>
    <property type="molecule type" value="Genomic_DNA"/>
</dbReference>
<sequence length="103" mass="11402">MKFLPFLSIIVILLALVLAGAIKINRLNKRIEQLEARKLITIHRVDNAGGSMDMLGKITDKEVIEGKFTVTVGGYGKFLLTQEQYESIKVGDPIPDYLKGVGK</sequence>
<dbReference type="Pfam" id="PF07116">
    <property type="entry name" value="DUF1372"/>
    <property type="match status" value="1"/>
</dbReference>
<evidence type="ECO:0000313" key="1">
    <source>
        <dbReference type="EMBL" id="KAA0963162.1"/>
    </source>
</evidence>
<dbReference type="InterPro" id="IPR010779">
    <property type="entry name" value="DUF1372"/>
</dbReference>
<dbReference type="Proteomes" id="UP000323039">
    <property type="component" value="Unassembled WGS sequence"/>
</dbReference>